<evidence type="ECO:0000313" key="2">
    <source>
        <dbReference type="EMBL" id="OLP94935.1"/>
    </source>
</evidence>
<name>A0A1Q9DIE3_SYMMI</name>
<protein>
    <submittedName>
        <fullName evidence="2">Uncharacterized protein</fullName>
    </submittedName>
</protein>
<evidence type="ECO:0000256" key="1">
    <source>
        <dbReference type="SAM" id="MobiDB-lite"/>
    </source>
</evidence>
<sequence length="238" mass="26054">MGLAKAMASSASSPKAEPQGGLPQPEGGGSEATLVKDYTVRSCVIEALREGVPKCTVKKWVEDLSKDFFVQDDMSFINAWRELRQRWERLSSKRQRRQKRQRDEPEEVTKPAPPPGIRLAQPQLEAALEAAKTAQEDLAQGVCGSIEKALAVHLSLCLGSAAGPVLSAMTQSPEGVKARETKVRIPKTPAGLRAMLYDFQGQQMGLKQLALLVHPDKSRHPRAKDAFQKLVPSLRLAP</sequence>
<feature type="region of interest" description="Disordered" evidence="1">
    <location>
        <begin position="90"/>
        <end position="118"/>
    </location>
</feature>
<keyword evidence="3" id="KW-1185">Reference proteome</keyword>
<evidence type="ECO:0000313" key="3">
    <source>
        <dbReference type="Proteomes" id="UP000186817"/>
    </source>
</evidence>
<organism evidence="2 3">
    <name type="scientific">Symbiodinium microadriaticum</name>
    <name type="common">Dinoflagellate</name>
    <name type="synonym">Zooxanthella microadriatica</name>
    <dbReference type="NCBI Taxonomy" id="2951"/>
    <lineage>
        <taxon>Eukaryota</taxon>
        <taxon>Sar</taxon>
        <taxon>Alveolata</taxon>
        <taxon>Dinophyceae</taxon>
        <taxon>Suessiales</taxon>
        <taxon>Symbiodiniaceae</taxon>
        <taxon>Symbiodinium</taxon>
    </lineage>
</organism>
<feature type="region of interest" description="Disordered" evidence="1">
    <location>
        <begin position="1"/>
        <end position="33"/>
    </location>
</feature>
<dbReference type="Proteomes" id="UP000186817">
    <property type="component" value="Unassembled WGS sequence"/>
</dbReference>
<feature type="compositionally biased region" description="Low complexity" evidence="1">
    <location>
        <begin position="1"/>
        <end position="25"/>
    </location>
</feature>
<dbReference type="OrthoDB" id="342454at2759"/>
<gene>
    <name evidence="2" type="ORF">AK812_SmicGene22968</name>
</gene>
<dbReference type="AlphaFoldDB" id="A0A1Q9DIE3"/>
<accession>A0A1Q9DIE3</accession>
<reference evidence="2 3" key="1">
    <citation type="submission" date="2016-02" db="EMBL/GenBank/DDBJ databases">
        <title>Genome analysis of coral dinoflagellate symbionts highlights evolutionary adaptations to a symbiotic lifestyle.</title>
        <authorList>
            <person name="Aranda M."/>
            <person name="Li Y."/>
            <person name="Liew Y.J."/>
            <person name="Baumgarten S."/>
            <person name="Simakov O."/>
            <person name="Wilson M."/>
            <person name="Piel J."/>
            <person name="Ashoor H."/>
            <person name="Bougouffa S."/>
            <person name="Bajic V.B."/>
            <person name="Ryu T."/>
            <person name="Ravasi T."/>
            <person name="Bayer T."/>
            <person name="Micklem G."/>
            <person name="Kim H."/>
            <person name="Bhak J."/>
            <person name="Lajeunesse T.C."/>
            <person name="Voolstra C.R."/>
        </authorList>
    </citation>
    <scope>NUCLEOTIDE SEQUENCE [LARGE SCALE GENOMIC DNA]</scope>
    <source>
        <strain evidence="2 3">CCMP2467</strain>
    </source>
</reference>
<proteinExistence type="predicted"/>
<dbReference type="EMBL" id="LSRX01000521">
    <property type="protein sequence ID" value="OLP94935.1"/>
    <property type="molecule type" value="Genomic_DNA"/>
</dbReference>
<comment type="caution">
    <text evidence="2">The sequence shown here is derived from an EMBL/GenBank/DDBJ whole genome shotgun (WGS) entry which is preliminary data.</text>
</comment>